<evidence type="ECO:0000256" key="9">
    <source>
        <dbReference type="SAM" id="MobiDB-lite"/>
    </source>
</evidence>
<feature type="region of interest" description="Disordered" evidence="9">
    <location>
        <begin position="333"/>
        <end position="352"/>
    </location>
</feature>
<feature type="compositionally biased region" description="Low complexity" evidence="9">
    <location>
        <begin position="17"/>
        <end position="29"/>
    </location>
</feature>
<dbReference type="GO" id="GO:0016323">
    <property type="term" value="C:basolateral plasma membrane"/>
    <property type="evidence" value="ECO:0007669"/>
    <property type="project" value="TreeGrafter"/>
</dbReference>
<dbReference type="InterPro" id="IPR036058">
    <property type="entry name" value="Kazal_dom_sf"/>
</dbReference>
<comment type="caution">
    <text evidence="12">The sequence shown here is derived from an EMBL/GenBank/DDBJ whole genome shotgun (WGS) entry which is preliminary data.</text>
</comment>
<feature type="transmembrane region" description="Helical" evidence="8">
    <location>
        <begin position="152"/>
        <end position="172"/>
    </location>
</feature>
<keyword evidence="6 8" id="KW-0472">Membrane</keyword>
<keyword evidence="5 8" id="KW-1133">Transmembrane helix</keyword>
<dbReference type="NCBIfam" id="TIGR00805">
    <property type="entry name" value="oat"/>
    <property type="match status" value="1"/>
</dbReference>
<evidence type="ECO:0000256" key="2">
    <source>
        <dbReference type="ARBA" id="ARBA00009657"/>
    </source>
</evidence>
<keyword evidence="4 8" id="KW-0812">Transmembrane</keyword>
<feature type="transmembrane region" description="Helical" evidence="8">
    <location>
        <begin position="439"/>
        <end position="459"/>
    </location>
</feature>
<accession>A0AAV2RB95</accession>
<gene>
    <name evidence="12" type="ORF">MNOR_LOCUS22201</name>
</gene>
<feature type="transmembrane region" description="Helical" evidence="8">
    <location>
        <begin position="249"/>
        <end position="276"/>
    </location>
</feature>
<evidence type="ECO:0000256" key="5">
    <source>
        <dbReference type="ARBA" id="ARBA00022989"/>
    </source>
</evidence>
<feature type="transmembrane region" description="Helical" evidence="8">
    <location>
        <begin position="370"/>
        <end position="391"/>
    </location>
</feature>
<evidence type="ECO:0000256" key="8">
    <source>
        <dbReference type="RuleBase" id="RU362056"/>
    </source>
</evidence>
<dbReference type="GO" id="GO:0006811">
    <property type="term" value="P:monoatomic ion transport"/>
    <property type="evidence" value="ECO:0007669"/>
    <property type="project" value="UniProtKB-KW"/>
</dbReference>
<evidence type="ECO:0000256" key="1">
    <source>
        <dbReference type="ARBA" id="ARBA00004651"/>
    </source>
</evidence>
<keyword evidence="8" id="KW-0813">Transport</keyword>
<evidence type="ECO:0000256" key="7">
    <source>
        <dbReference type="ARBA" id="ARBA00023157"/>
    </source>
</evidence>
<proteinExistence type="inferred from homology"/>
<feature type="non-terminal residue" evidence="12">
    <location>
        <position position="740"/>
    </location>
</feature>
<dbReference type="PANTHER" id="PTHR11388">
    <property type="entry name" value="ORGANIC ANION TRANSPORTER"/>
    <property type="match status" value="1"/>
</dbReference>
<name>A0AAV2RB95_MEGNR</name>
<dbReference type="SUPFAM" id="SSF100895">
    <property type="entry name" value="Kazal-type serine protease inhibitors"/>
    <property type="match status" value="1"/>
</dbReference>
<feature type="domain" description="Major facilitator superfamily (MFS) profile" evidence="10">
    <location>
        <begin position="82"/>
        <end position="692"/>
    </location>
</feature>
<comment type="subcellular location">
    <subcellularLocation>
        <location evidence="1 8">Cell membrane</location>
        <topology evidence="1 8">Multi-pass membrane protein</topology>
    </subcellularLocation>
</comment>
<sequence length="740" mass="79148">MMEVVLDPTTLSRAHSDSGISTQSSTTSSEAERGTGIGVNSVTHSRADLVTSSTDDDDLGGDCGWLCLKPKCLQCCRSPKWLLFWLCWASAVQGMVVNGFVNSVITNIEKRFDLRSTDTGVIAGAYDIASVLCSIPVSYLGSRVGSSKPRWLGMGMLFMGLGSFVFSLPHFLAPSYDPSGGDVSFTNVLTCLRGVNRERCVVLTENWMSRFRYIFVLGQFLHGVGASPLYTLGITFLDESVPLKMSSMYLGIFYAMAVVGPAIGFVLGSQFLQIYIDSPAVNPDSLGLNPESDLWLGGWWIGFILSGVLSILIAWPIMAFPGKLPGMKAMQSDRVSEAHSGNDDNGGSGSFGKLTDMPNATKTLLANPTFVALSLAGATEGILMAGFATFMPKFMENQFQVPAASASALVGLVAVPAGGGGTLVGGWLLKKLRLRCAGILKMCVVFSFVCFISCFTFMISCPNPLFAGVSVSYDNISVVPSVRNLTSVCNSDCGCADVPYDPVCGSNNIMYFSPCHAGCNSTGFHNGMKKFTGCSCIAQTPGISDGMDNISIGGSSHFGSDTALRHTCPNACNLMTVFMLIFFVIMLITFIISLPALTGTLRCVPDDHRSFALGLQWIVVRLLGTIPGPILFGALIDNTCTLWQETCGKSGSCRSYDNFSMSRYMMGISLIGKALSTILFFMAYWLYIPPPNNPSDLSMSANTTTTSTLSIVEDKESRNNSGSRKGASCGIDNPAIDIII</sequence>
<feature type="transmembrane region" description="Helical" evidence="8">
    <location>
        <begin position="403"/>
        <end position="427"/>
    </location>
</feature>
<dbReference type="InterPro" id="IPR002350">
    <property type="entry name" value="Kazal_dom"/>
</dbReference>
<comment type="similarity">
    <text evidence="2 8">Belongs to the organo anion transporter (TC 2.A.60) family.</text>
</comment>
<feature type="transmembrane region" description="Helical" evidence="8">
    <location>
        <begin position="664"/>
        <end position="687"/>
    </location>
</feature>
<feature type="region of interest" description="Disordered" evidence="9">
    <location>
        <begin position="1"/>
        <end position="37"/>
    </location>
</feature>
<evidence type="ECO:0000313" key="12">
    <source>
        <dbReference type="EMBL" id="CAL4120916.1"/>
    </source>
</evidence>
<dbReference type="EMBL" id="CAXKWB010018492">
    <property type="protein sequence ID" value="CAL4120916.1"/>
    <property type="molecule type" value="Genomic_DNA"/>
</dbReference>
<evidence type="ECO:0000313" key="13">
    <source>
        <dbReference type="Proteomes" id="UP001497623"/>
    </source>
</evidence>
<protein>
    <recommendedName>
        <fullName evidence="8">Solute carrier organic anion transporter family member</fullName>
    </recommendedName>
</protein>
<dbReference type="InterPro" id="IPR020846">
    <property type="entry name" value="MFS_dom"/>
</dbReference>
<feature type="transmembrane region" description="Helical" evidence="8">
    <location>
        <begin position="574"/>
        <end position="597"/>
    </location>
</feature>
<feature type="transmembrane region" description="Helical" evidence="8">
    <location>
        <begin position="213"/>
        <end position="237"/>
    </location>
</feature>
<dbReference type="Gene3D" id="1.20.1250.20">
    <property type="entry name" value="MFS general substrate transporter like domains"/>
    <property type="match status" value="2"/>
</dbReference>
<evidence type="ECO:0000256" key="3">
    <source>
        <dbReference type="ARBA" id="ARBA00022475"/>
    </source>
</evidence>
<evidence type="ECO:0000259" key="10">
    <source>
        <dbReference type="PROSITE" id="PS50850"/>
    </source>
</evidence>
<dbReference type="AlphaFoldDB" id="A0AAV2RB95"/>
<dbReference type="Pfam" id="PF07648">
    <property type="entry name" value="Kazal_2"/>
    <property type="match status" value="1"/>
</dbReference>
<keyword evidence="13" id="KW-1185">Reference proteome</keyword>
<feature type="transmembrane region" description="Helical" evidence="8">
    <location>
        <begin position="296"/>
        <end position="320"/>
    </location>
</feature>
<reference evidence="12 13" key="1">
    <citation type="submission" date="2024-05" db="EMBL/GenBank/DDBJ databases">
        <authorList>
            <person name="Wallberg A."/>
        </authorList>
    </citation>
    <scope>NUCLEOTIDE SEQUENCE [LARGE SCALE GENOMIC DNA]</scope>
</reference>
<dbReference type="PROSITE" id="PS51465">
    <property type="entry name" value="KAZAL_2"/>
    <property type="match status" value="1"/>
</dbReference>
<keyword evidence="3" id="KW-1003">Cell membrane</keyword>
<dbReference type="InterPro" id="IPR036259">
    <property type="entry name" value="MFS_trans_sf"/>
</dbReference>
<keyword evidence="7" id="KW-1015">Disulfide bond</keyword>
<dbReference type="GO" id="GO:0015347">
    <property type="term" value="F:sodium-independent organic anion transmembrane transporter activity"/>
    <property type="evidence" value="ECO:0007669"/>
    <property type="project" value="TreeGrafter"/>
</dbReference>
<evidence type="ECO:0000259" key="11">
    <source>
        <dbReference type="PROSITE" id="PS51465"/>
    </source>
</evidence>
<dbReference type="GO" id="GO:0043252">
    <property type="term" value="P:sodium-independent organic anion transport"/>
    <property type="evidence" value="ECO:0007669"/>
    <property type="project" value="TreeGrafter"/>
</dbReference>
<dbReference type="PANTHER" id="PTHR11388:SF100">
    <property type="entry name" value="SOLUTE CARRIER ORGANIC ANION TRANSPORTER FAMILY MEMBER 4A1"/>
    <property type="match status" value="1"/>
</dbReference>
<dbReference type="SUPFAM" id="SSF103473">
    <property type="entry name" value="MFS general substrate transporter"/>
    <property type="match status" value="1"/>
</dbReference>
<feature type="domain" description="Kazal-like" evidence="11">
    <location>
        <begin position="483"/>
        <end position="535"/>
    </location>
</feature>
<feature type="transmembrane region" description="Helical" evidence="8">
    <location>
        <begin position="618"/>
        <end position="636"/>
    </location>
</feature>
<evidence type="ECO:0000256" key="4">
    <source>
        <dbReference type="ARBA" id="ARBA00022692"/>
    </source>
</evidence>
<dbReference type="CDD" id="cd17403">
    <property type="entry name" value="MFS_SLCO4_OATP4"/>
    <property type="match status" value="1"/>
</dbReference>
<dbReference type="PROSITE" id="PS50850">
    <property type="entry name" value="MFS"/>
    <property type="match status" value="1"/>
</dbReference>
<organism evidence="12 13">
    <name type="scientific">Meganyctiphanes norvegica</name>
    <name type="common">Northern krill</name>
    <name type="synonym">Thysanopoda norvegica</name>
    <dbReference type="NCBI Taxonomy" id="48144"/>
    <lineage>
        <taxon>Eukaryota</taxon>
        <taxon>Metazoa</taxon>
        <taxon>Ecdysozoa</taxon>
        <taxon>Arthropoda</taxon>
        <taxon>Crustacea</taxon>
        <taxon>Multicrustacea</taxon>
        <taxon>Malacostraca</taxon>
        <taxon>Eumalacostraca</taxon>
        <taxon>Eucarida</taxon>
        <taxon>Euphausiacea</taxon>
        <taxon>Euphausiidae</taxon>
        <taxon>Meganyctiphanes</taxon>
    </lineage>
</organism>
<feature type="transmembrane region" description="Helical" evidence="8">
    <location>
        <begin position="121"/>
        <end position="140"/>
    </location>
</feature>
<evidence type="ECO:0000256" key="6">
    <source>
        <dbReference type="ARBA" id="ARBA00023136"/>
    </source>
</evidence>
<keyword evidence="8" id="KW-0406">Ion transport</keyword>
<dbReference type="Proteomes" id="UP001497623">
    <property type="component" value="Unassembled WGS sequence"/>
</dbReference>
<feature type="transmembrane region" description="Helical" evidence="8">
    <location>
        <begin position="81"/>
        <end position="101"/>
    </location>
</feature>
<dbReference type="Pfam" id="PF03137">
    <property type="entry name" value="OATP"/>
    <property type="match status" value="1"/>
</dbReference>
<dbReference type="InterPro" id="IPR004156">
    <property type="entry name" value="OATP"/>
</dbReference>
<feature type="region of interest" description="Disordered" evidence="9">
    <location>
        <begin position="709"/>
        <end position="728"/>
    </location>
</feature>